<evidence type="ECO:0000313" key="3">
    <source>
        <dbReference type="Proteomes" id="UP000278006"/>
    </source>
</evidence>
<feature type="domain" description="HNH nuclease" evidence="1">
    <location>
        <begin position="101"/>
        <end position="143"/>
    </location>
</feature>
<dbReference type="AlphaFoldDB" id="A0A3M6QZR8"/>
<dbReference type="SUPFAM" id="SSF54171">
    <property type="entry name" value="DNA-binding domain"/>
    <property type="match status" value="1"/>
</dbReference>
<dbReference type="Proteomes" id="UP000278006">
    <property type="component" value="Unassembled WGS sequence"/>
</dbReference>
<dbReference type="Pfam" id="PF13392">
    <property type="entry name" value="HNH_3"/>
    <property type="match status" value="1"/>
</dbReference>
<organism evidence="2 3">
    <name type="scientific">Corticibacter populi</name>
    <dbReference type="NCBI Taxonomy" id="1550736"/>
    <lineage>
        <taxon>Bacteria</taxon>
        <taxon>Pseudomonadati</taxon>
        <taxon>Pseudomonadota</taxon>
        <taxon>Betaproteobacteria</taxon>
        <taxon>Burkholderiales</taxon>
        <taxon>Comamonadaceae</taxon>
        <taxon>Corticibacter</taxon>
    </lineage>
</organism>
<reference evidence="2 3" key="1">
    <citation type="submission" date="2018-10" db="EMBL/GenBank/DDBJ databases">
        <title>Draft genome of Cortibacter populi DSM10536.</title>
        <authorList>
            <person name="Bernier A.-M."/>
            <person name="Bernard K."/>
        </authorList>
    </citation>
    <scope>NUCLEOTIDE SEQUENCE [LARGE SCALE GENOMIC DNA]</scope>
    <source>
        <strain evidence="2 3">DSM 105136</strain>
    </source>
</reference>
<gene>
    <name evidence="2" type="ORF">D8I35_05470</name>
</gene>
<dbReference type="InterPro" id="IPR016177">
    <property type="entry name" value="DNA-bd_dom_sf"/>
</dbReference>
<keyword evidence="2" id="KW-0255">Endonuclease</keyword>
<dbReference type="InterPro" id="IPR044925">
    <property type="entry name" value="His-Me_finger_sf"/>
</dbReference>
<evidence type="ECO:0000313" key="2">
    <source>
        <dbReference type="EMBL" id="RMX08526.1"/>
    </source>
</evidence>
<proteinExistence type="predicted"/>
<keyword evidence="2" id="KW-0378">Hydrolase</keyword>
<dbReference type="GO" id="GO:0004519">
    <property type="term" value="F:endonuclease activity"/>
    <property type="evidence" value="ECO:0007669"/>
    <property type="project" value="UniProtKB-KW"/>
</dbReference>
<sequence length="204" mass="22928">MRGIIAQKVALLLTKQRSIATIHPLTHEPQQTDVEAGAKDDGMGNNTTISRAQLLEVLHYDQETGIFSWAKSIATKVKTGSIAGHISADQYQRIVIFGRKYLAHRLAWLYVHGEWPDGQIDHINRQKNDNRLANLRCVSCLKNQHNKGAYANNKSGTPGVHWHTRDQRWRAVIGVNGRRVRLGSYIDRSAAEAAYQQAKAVYHA</sequence>
<evidence type="ECO:0000259" key="1">
    <source>
        <dbReference type="Pfam" id="PF13392"/>
    </source>
</evidence>
<protein>
    <submittedName>
        <fullName evidence="2">HNH endonuclease</fullName>
    </submittedName>
</protein>
<accession>A0A3M6QZR8</accession>
<dbReference type="SUPFAM" id="SSF54060">
    <property type="entry name" value="His-Me finger endonucleases"/>
    <property type="match status" value="1"/>
</dbReference>
<dbReference type="GO" id="GO:0003677">
    <property type="term" value="F:DNA binding"/>
    <property type="evidence" value="ECO:0007669"/>
    <property type="project" value="InterPro"/>
</dbReference>
<keyword evidence="2" id="KW-0540">Nuclease</keyword>
<name>A0A3M6QZR8_9BURK</name>
<dbReference type="InterPro" id="IPR003615">
    <property type="entry name" value="HNH_nuc"/>
</dbReference>
<dbReference type="OrthoDB" id="388551at2"/>
<dbReference type="Gene3D" id="3.90.75.20">
    <property type="match status" value="1"/>
</dbReference>
<dbReference type="EMBL" id="RDQO01000001">
    <property type="protein sequence ID" value="RMX08526.1"/>
    <property type="molecule type" value="Genomic_DNA"/>
</dbReference>
<comment type="caution">
    <text evidence="2">The sequence shown here is derived from an EMBL/GenBank/DDBJ whole genome shotgun (WGS) entry which is preliminary data.</text>
</comment>
<keyword evidence="3" id="KW-1185">Reference proteome</keyword>
<dbReference type="Gene3D" id="1.20.5.2050">
    <property type="match status" value="1"/>
</dbReference>